<evidence type="ECO:0000256" key="3">
    <source>
        <dbReference type="ARBA" id="ARBA00023110"/>
    </source>
</evidence>
<dbReference type="PANTHER" id="PTHR43811">
    <property type="entry name" value="FKBP-TYPE PEPTIDYL-PROLYL CIS-TRANS ISOMERASE FKPA"/>
    <property type="match status" value="1"/>
</dbReference>
<dbReference type="AlphaFoldDB" id="A0A2U2I5S5"/>
<comment type="caution">
    <text evidence="10">The sequence shown here is derived from an EMBL/GenBank/DDBJ whole genome shotgun (WGS) entry which is preliminary data.</text>
</comment>
<comment type="similarity">
    <text evidence="2 7">Belongs to the FKBP-type PPIase family.</text>
</comment>
<evidence type="ECO:0000256" key="7">
    <source>
        <dbReference type="RuleBase" id="RU003915"/>
    </source>
</evidence>
<feature type="domain" description="PPIase FKBP-type" evidence="9">
    <location>
        <begin position="75"/>
        <end position="170"/>
    </location>
</feature>
<dbReference type="Proteomes" id="UP000241421">
    <property type="component" value="Unassembled WGS sequence"/>
</dbReference>
<gene>
    <name evidence="10" type="ORF">C7C56_003590</name>
</gene>
<evidence type="ECO:0000259" key="9">
    <source>
        <dbReference type="PROSITE" id="PS50059"/>
    </source>
</evidence>
<proteinExistence type="inferred from homology"/>
<name>A0A2U2I5S5_9BURK</name>
<comment type="catalytic activity">
    <reaction evidence="1 6 7">
        <text>[protein]-peptidylproline (omega=180) = [protein]-peptidylproline (omega=0)</text>
        <dbReference type="Rhea" id="RHEA:16237"/>
        <dbReference type="Rhea" id="RHEA-COMP:10747"/>
        <dbReference type="Rhea" id="RHEA-COMP:10748"/>
        <dbReference type="ChEBI" id="CHEBI:83833"/>
        <dbReference type="ChEBI" id="CHEBI:83834"/>
        <dbReference type="EC" id="5.2.1.8"/>
    </reaction>
</comment>
<evidence type="ECO:0000256" key="1">
    <source>
        <dbReference type="ARBA" id="ARBA00000971"/>
    </source>
</evidence>
<accession>A0A2U2I5S5</accession>
<keyword evidence="4 6" id="KW-0413">Isomerase</keyword>
<protein>
    <recommendedName>
        <fullName evidence="7">Peptidyl-prolyl cis-trans isomerase</fullName>
        <ecNumber evidence="7">5.2.1.8</ecNumber>
    </recommendedName>
</protein>
<keyword evidence="3 6" id="KW-0697">Rotamase</keyword>
<dbReference type="SUPFAM" id="SSF54534">
    <property type="entry name" value="FKBP-like"/>
    <property type="match status" value="1"/>
</dbReference>
<dbReference type="PANTHER" id="PTHR43811:SF19">
    <property type="entry name" value="39 KDA FK506-BINDING NUCLEAR PROTEIN"/>
    <property type="match status" value="1"/>
</dbReference>
<dbReference type="PROSITE" id="PS50059">
    <property type="entry name" value="FKBP_PPIASE"/>
    <property type="match status" value="1"/>
</dbReference>
<reference evidence="10 11" key="1">
    <citation type="submission" date="2018-04" db="EMBL/GenBank/DDBJ databases">
        <title>Massilia violaceinigra sp. nov., a novel purple-pigmented bacterium isolated from Tianshan glacier, Xinjiang, China.</title>
        <authorList>
            <person name="Wang H."/>
        </authorList>
    </citation>
    <scope>NUCLEOTIDE SEQUENCE [LARGE SCALE GENOMIC DNA]</scope>
    <source>
        <strain evidence="10 11">B448-2</strain>
    </source>
</reference>
<feature type="signal peptide" evidence="8">
    <location>
        <begin position="1"/>
        <end position="23"/>
    </location>
</feature>
<evidence type="ECO:0000256" key="5">
    <source>
        <dbReference type="ARBA" id="ARBA00056164"/>
    </source>
</evidence>
<evidence type="ECO:0000256" key="8">
    <source>
        <dbReference type="SAM" id="SignalP"/>
    </source>
</evidence>
<dbReference type="OrthoDB" id="280278at2"/>
<organism evidence="10 11">
    <name type="scientific">Massilia glaciei</name>
    <dbReference type="NCBI Taxonomy" id="1524097"/>
    <lineage>
        <taxon>Bacteria</taxon>
        <taxon>Pseudomonadati</taxon>
        <taxon>Pseudomonadota</taxon>
        <taxon>Betaproteobacteria</taxon>
        <taxon>Burkholderiales</taxon>
        <taxon>Oxalobacteraceae</taxon>
        <taxon>Telluria group</taxon>
        <taxon>Massilia</taxon>
    </lineage>
</organism>
<sequence>MIRRALRGSLYLALVCAVAAATAQDAAQASASASAAASAAASGGTEVQLVAPVIVADPLIKTDVVVGGGKEAESGSTVVVHYTGWLYKPMLLKQRGKQFDSSREAGRTPFDFRLGAGQVIKGWDQGVVGMKVGGKRTLIIPAPMAYGPRSMGDIPANAALIFDVELLEVK</sequence>
<evidence type="ECO:0000313" key="11">
    <source>
        <dbReference type="Proteomes" id="UP000241421"/>
    </source>
</evidence>
<dbReference type="InterPro" id="IPR046357">
    <property type="entry name" value="PPIase_dom_sf"/>
</dbReference>
<dbReference type="FunFam" id="3.10.50.40:FF:000006">
    <property type="entry name" value="Peptidyl-prolyl cis-trans isomerase"/>
    <property type="match status" value="1"/>
</dbReference>
<dbReference type="InterPro" id="IPR001179">
    <property type="entry name" value="PPIase_FKBP_dom"/>
</dbReference>
<dbReference type="Pfam" id="PF00254">
    <property type="entry name" value="FKBP_C"/>
    <property type="match status" value="1"/>
</dbReference>
<feature type="chain" id="PRO_5015638652" description="Peptidyl-prolyl cis-trans isomerase" evidence="8">
    <location>
        <begin position="24"/>
        <end position="170"/>
    </location>
</feature>
<dbReference type="RefSeq" id="WP_106756124.1">
    <property type="nucleotide sequence ID" value="NZ_PXWF02000046.1"/>
</dbReference>
<dbReference type="Gene3D" id="3.10.50.40">
    <property type="match status" value="1"/>
</dbReference>
<dbReference type="EC" id="5.2.1.8" evidence="7"/>
<keyword evidence="11" id="KW-1185">Reference proteome</keyword>
<dbReference type="EMBL" id="PXWF02000046">
    <property type="protein sequence ID" value="PWF55107.1"/>
    <property type="molecule type" value="Genomic_DNA"/>
</dbReference>
<evidence type="ECO:0000313" key="10">
    <source>
        <dbReference type="EMBL" id="PWF55107.1"/>
    </source>
</evidence>
<keyword evidence="8" id="KW-0732">Signal</keyword>
<evidence type="ECO:0000256" key="4">
    <source>
        <dbReference type="ARBA" id="ARBA00023235"/>
    </source>
</evidence>
<comment type="function">
    <text evidence="5">PPIases accelerate the folding of proteins.</text>
</comment>
<evidence type="ECO:0000256" key="2">
    <source>
        <dbReference type="ARBA" id="ARBA00006577"/>
    </source>
</evidence>
<dbReference type="GO" id="GO:0003755">
    <property type="term" value="F:peptidyl-prolyl cis-trans isomerase activity"/>
    <property type="evidence" value="ECO:0007669"/>
    <property type="project" value="UniProtKB-UniRule"/>
</dbReference>
<evidence type="ECO:0000256" key="6">
    <source>
        <dbReference type="PROSITE-ProRule" id="PRU00277"/>
    </source>
</evidence>